<feature type="signal peptide" evidence="1">
    <location>
        <begin position="1"/>
        <end position="17"/>
    </location>
</feature>
<reference evidence="3" key="1">
    <citation type="submission" date="2011-07" db="EMBL/GenBank/DDBJ databases">
        <authorList>
            <consortium name="Caenorhabditis brenneri Sequencing and Analysis Consortium"/>
            <person name="Wilson R.K."/>
        </authorList>
    </citation>
    <scope>NUCLEOTIDE SEQUENCE [LARGE SCALE GENOMIC DNA]</scope>
    <source>
        <strain evidence="3">PB2801</strain>
    </source>
</reference>
<dbReference type="InParanoid" id="G0PCN6"/>
<dbReference type="AlphaFoldDB" id="G0PCN6"/>
<keyword evidence="1" id="KW-0732">Signal</keyword>
<sequence length="130" mass="14836">MHLKLIALLAILIVSSGASISSQEAMKIAEKFQENLDNAVHEHTSHKLPIITDDFVYEDCVKYGSPKYEQARFLWIFYKFAPARGVLEARVDKDHLIYKVSYGGDGNVEMTLIAQEDGSWKLEKAYMYEC</sequence>
<organism evidence="3">
    <name type="scientific">Caenorhabditis brenneri</name>
    <name type="common">Nematode worm</name>
    <dbReference type="NCBI Taxonomy" id="135651"/>
    <lineage>
        <taxon>Eukaryota</taxon>
        <taxon>Metazoa</taxon>
        <taxon>Ecdysozoa</taxon>
        <taxon>Nematoda</taxon>
        <taxon>Chromadorea</taxon>
        <taxon>Rhabditida</taxon>
        <taxon>Rhabditina</taxon>
        <taxon>Rhabditomorpha</taxon>
        <taxon>Rhabditoidea</taxon>
        <taxon>Rhabditidae</taxon>
        <taxon>Peloderinae</taxon>
        <taxon>Caenorhabditis</taxon>
    </lineage>
</organism>
<dbReference type="HOGENOM" id="CLU_1939954_0_0_1"/>
<gene>
    <name evidence="2" type="ORF">CAEBREN_05758</name>
</gene>
<keyword evidence="3" id="KW-1185">Reference proteome</keyword>
<evidence type="ECO:0000313" key="2">
    <source>
        <dbReference type="EMBL" id="EGT51240.1"/>
    </source>
</evidence>
<feature type="chain" id="PRO_5003406749" description="DUF3828 domain-containing protein" evidence="1">
    <location>
        <begin position="18"/>
        <end position="130"/>
    </location>
</feature>
<dbReference type="Proteomes" id="UP000008068">
    <property type="component" value="Unassembled WGS sequence"/>
</dbReference>
<evidence type="ECO:0000313" key="3">
    <source>
        <dbReference type="Proteomes" id="UP000008068"/>
    </source>
</evidence>
<protein>
    <recommendedName>
        <fullName evidence="4">DUF3828 domain-containing protein</fullName>
    </recommendedName>
</protein>
<dbReference type="EMBL" id="GL380249">
    <property type="protein sequence ID" value="EGT51240.1"/>
    <property type="molecule type" value="Genomic_DNA"/>
</dbReference>
<evidence type="ECO:0008006" key="4">
    <source>
        <dbReference type="Google" id="ProtNLM"/>
    </source>
</evidence>
<accession>G0PCN6</accession>
<proteinExistence type="predicted"/>
<evidence type="ECO:0000256" key="1">
    <source>
        <dbReference type="SAM" id="SignalP"/>
    </source>
</evidence>
<name>G0PCN6_CAEBE</name>